<name>A0A2P5AXY0_PARAD</name>
<proteinExistence type="predicted"/>
<evidence type="ECO:0000259" key="2">
    <source>
        <dbReference type="Pfam" id="PF05641"/>
    </source>
</evidence>
<dbReference type="PANTHER" id="PTHR31917">
    <property type="entry name" value="AGENET DOMAIN-CONTAINING PROTEIN-RELATED"/>
    <property type="match status" value="1"/>
</dbReference>
<evidence type="ECO:0000313" key="4">
    <source>
        <dbReference type="Proteomes" id="UP000237105"/>
    </source>
</evidence>
<evidence type="ECO:0000313" key="3">
    <source>
        <dbReference type="EMBL" id="PON41368.1"/>
    </source>
</evidence>
<organism evidence="3 4">
    <name type="scientific">Parasponia andersonii</name>
    <name type="common">Sponia andersonii</name>
    <dbReference type="NCBI Taxonomy" id="3476"/>
    <lineage>
        <taxon>Eukaryota</taxon>
        <taxon>Viridiplantae</taxon>
        <taxon>Streptophyta</taxon>
        <taxon>Embryophyta</taxon>
        <taxon>Tracheophyta</taxon>
        <taxon>Spermatophyta</taxon>
        <taxon>Magnoliopsida</taxon>
        <taxon>eudicotyledons</taxon>
        <taxon>Gunneridae</taxon>
        <taxon>Pentapetalae</taxon>
        <taxon>rosids</taxon>
        <taxon>fabids</taxon>
        <taxon>Rosales</taxon>
        <taxon>Cannabaceae</taxon>
        <taxon>Parasponia</taxon>
    </lineage>
</organism>
<evidence type="ECO:0000256" key="1">
    <source>
        <dbReference type="SAM" id="MobiDB-lite"/>
    </source>
</evidence>
<feature type="domain" description="Agenet-like" evidence="2">
    <location>
        <begin position="9"/>
        <end position="70"/>
    </location>
</feature>
<keyword evidence="4" id="KW-1185">Reference proteome</keyword>
<dbReference type="EMBL" id="JXTB01000417">
    <property type="protein sequence ID" value="PON41368.1"/>
    <property type="molecule type" value="Genomic_DNA"/>
</dbReference>
<protein>
    <submittedName>
        <fullName evidence="3">Agenet-like domain containing protein</fullName>
    </submittedName>
</protein>
<feature type="region of interest" description="Disordered" evidence="1">
    <location>
        <begin position="140"/>
        <end position="165"/>
    </location>
</feature>
<dbReference type="Pfam" id="PF05641">
    <property type="entry name" value="Agenet"/>
    <property type="match status" value="1"/>
</dbReference>
<dbReference type="InterPro" id="IPR008395">
    <property type="entry name" value="Agenet-like_dom"/>
</dbReference>
<dbReference type="OrthoDB" id="938602at2759"/>
<accession>A0A2P5AXY0</accession>
<dbReference type="STRING" id="3476.A0A2P5AXY0"/>
<dbReference type="Proteomes" id="UP000237105">
    <property type="component" value="Unassembled WGS sequence"/>
</dbReference>
<gene>
    <name evidence="3" type="ORF">PanWU01x14_290370</name>
</gene>
<dbReference type="AlphaFoldDB" id="A0A2P5AXY0"/>
<comment type="caution">
    <text evidence="3">The sequence shown here is derived from an EMBL/GenBank/DDBJ whole genome shotgun (WGS) entry which is preliminary data.</text>
</comment>
<dbReference type="PANTHER" id="PTHR31917:SF65">
    <property type="entry name" value="BINDING PROTEIN, PUTATIVE-RELATED"/>
    <property type="match status" value="1"/>
</dbReference>
<sequence length="165" mass="19035">MMSFRHKETVEVCKKHEEGFAADAYYLQATYLASIGGTRCLVQYQTRFEEDRTRLRTEMVMEELVRPQPPPPPTVTGHSNYVVSQKVDAYEDGAWWVGRVSRIDGEDCLHCHVRLDISGNELKVPFYRLRHHLDWRNGHWVPPAPSRAPRPRSLSATSSKNQLIS</sequence>
<reference evidence="4" key="1">
    <citation type="submission" date="2016-06" db="EMBL/GenBank/DDBJ databases">
        <title>Parallel loss of symbiosis genes in relatives of nitrogen-fixing non-legume Parasponia.</title>
        <authorList>
            <person name="Van Velzen R."/>
            <person name="Holmer R."/>
            <person name="Bu F."/>
            <person name="Rutten L."/>
            <person name="Van Zeijl A."/>
            <person name="Liu W."/>
            <person name="Santuari L."/>
            <person name="Cao Q."/>
            <person name="Sharma T."/>
            <person name="Shen D."/>
            <person name="Roswanjaya Y."/>
            <person name="Wardhani T."/>
            <person name="Kalhor M.S."/>
            <person name="Jansen J."/>
            <person name="Van den Hoogen J."/>
            <person name="Gungor B."/>
            <person name="Hartog M."/>
            <person name="Hontelez J."/>
            <person name="Verver J."/>
            <person name="Yang W.-C."/>
            <person name="Schijlen E."/>
            <person name="Repin R."/>
            <person name="Schilthuizen M."/>
            <person name="Schranz E."/>
            <person name="Heidstra R."/>
            <person name="Miyata K."/>
            <person name="Fedorova E."/>
            <person name="Kohlen W."/>
            <person name="Bisseling T."/>
            <person name="Smit S."/>
            <person name="Geurts R."/>
        </authorList>
    </citation>
    <scope>NUCLEOTIDE SEQUENCE [LARGE SCALE GENOMIC DNA]</scope>
    <source>
        <strain evidence="4">cv. WU1-14</strain>
    </source>
</reference>